<dbReference type="Proteomes" id="UP001049518">
    <property type="component" value="Chromosome"/>
</dbReference>
<sequence length="101" mass="11201">MSALSAQVVAWNDEGIPPQIKIMERGRRVRSPQVVGQAFLTDHHDGYVDEYAVVLRGRQIGTVEIGNHSSHGGIWPDYPQITEERLACEVAHGAARRVRAD</sequence>
<keyword evidence="2" id="KW-1185">Reference proteome</keyword>
<name>A0ABX8R4G5_9ACTN</name>
<protein>
    <submittedName>
        <fullName evidence="1">Uncharacterized protein</fullName>
    </submittedName>
</protein>
<gene>
    <name evidence="1" type="ORF">AGRA3207_007537</name>
</gene>
<accession>A0ABX8R4G5</accession>
<dbReference type="EMBL" id="CP059572">
    <property type="protein sequence ID" value="QXJ25966.1"/>
    <property type="molecule type" value="Genomic_DNA"/>
</dbReference>
<evidence type="ECO:0000313" key="1">
    <source>
        <dbReference type="EMBL" id="QXJ25966.1"/>
    </source>
</evidence>
<reference evidence="1" key="1">
    <citation type="submission" date="2020-07" db="EMBL/GenBank/DDBJ databases">
        <authorList>
            <person name="Tarantini F.S."/>
            <person name="Hong K.W."/>
            <person name="Chan K.G."/>
        </authorList>
    </citation>
    <scope>NUCLEOTIDE SEQUENCE</scope>
    <source>
        <strain evidence="1">32-07</strain>
    </source>
</reference>
<proteinExistence type="predicted"/>
<dbReference type="RefSeq" id="WP_231332181.1">
    <property type="nucleotide sequence ID" value="NZ_CP059572.1"/>
</dbReference>
<organism evidence="1 2">
    <name type="scientific">Actinomadura graeca</name>
    <dbReference type="NCBI Taxonomy" id="2750812"/>
    <lineage>
        <taxon>Bacteria</taxon>
        <taxon>Bacillati</taxon>
        <taxon>Actinomycetota</taxon>
        <taxon>Actinomycetes</taxon>
        <taxon>Streptosporangiales</taxon>
        <taxon>Thermomonosporaceae</taxon>
        <taxon>Actinomadura</taxon>
    </lineage>
</organism>
<evidence type="ECO:0000313" key="2">
    <source>
        <dbReference type="Proteomes" id="UP001049518"/>
    </source>
</evidence>